<feature type="chain" id="PRO_5027050825" evidence="9">
    <location>
        <begin position="17"/>
        <end position="354"/>
    </location>
</feature>
<dbReference type="InterPro" id="IPR013783">
    <property type="entry name" value="Ig-like_fold"/>
</dbReference>
<feature type="signal peptide" evidence="9">
    <location>
        <begin position="1"/>
        <end position="16"/>
    </location>
</feature>
<keyword evidence="8" id="KW-0812">Transmembrane</keyword>
<keyword evidence="3 9" id="KW-0732">Signal</keyword>
<evidence type="ECO:0000259" key="10">
    <source>
        <dbReference type="PROSITE" id="PS50835"/>
    </source>
</evidence>
<dbReference type="Gene3D" id="2.60.40.10">
    <property type="entry name" value="Immunoglobulins"/>
    <property type="match status" value="2"/>
</dbReference>
<accession>A0A6J2QHX1</accession>
<keyword evidence="11" id="KW-1185">Reference proteome</keyword>
<evidence type="ECO:0000256" key="2">
    <source>
        <dbReference type="ARBA" id="ARBA00022475"/>
    </source>
</evidence>
<reference evidence="12" key="1">
    <citation type="submission" date="2025-08" db="UniProtKB">
        <authorList>
            <consortium name="RefSeq"/>
        </authorList>
    </citation>
    <scope>IDENTIFICATION</scope>
</reference>
<dbReference type="InterPro" id="IPR003599">
    <property type="entry name" value="Ig_sub"/>
</dbReference>
<evidence type="ECO:0000256" key="6">
    <source>
        <dbReference type="ARBA" id="ARBA00023157"/>
    </source>
</evidence>
<keyword evidence="8" id="KW-1133">Transmembrane helix</keyword>
<evidence type="ECO:0000256" key="5">
    <source>
        <dbReference type="ARBA" id="ARBA00023136"/>
    </source>
</evidence>
<dbReference type="RefSeq" id="XP_029297569.1">
    <property type="nucleotide sequence ID" value="XM_029441709.1"/>
</dbReference>
<evidence type="ECO:0000256" key="7">
    <source>
        <dbReference type="ARBA" id="ARBA00023180"/>
    </source>
</evidence>
<dbReference type="InParanoid" id="A0A6J2QHX1"/>
<feature type="domain" description="Ig-like" evidence="10">
    <location>
        <begin position="26"/>
        <end position="107"/>
    </location>
</feature>
<dbReference type="PROSITE" id="PS50835">
    <property type="entry name" value="IG_LIKE"/>
    <property type="match status" value="1"/>
</dbReference>
<dbReference type="PANTHER" id="PTHR19433:SF133">
    <property type="entry name" value="IMMUNE-TYPE RECEPTOR 5 PRECURSOR-RELATED"/>
    <property type="match status" value="1"/>
</dbReference>
<keyword evidence="7" id="KW-0325">Glycoprotein</keyword>
<sequence>MILLWVTLLFLHQGYTLVPVNTVQLGEPATITCALPKIDHFRRRLHWYKQSAGETLTLIVTLLDSTKPAYAPDFSESILKVNNHDNFSKLTILRTIEEDEGMYHCSIMAWLINPKWSGTYLLLKGNTQRRSNYSVQRPTTSDPVLPGDSMILRCSDLSDSEKKMCSGDHSVFCFRARSDESHPNIIYTDVRRHDECEKRSDTQKSCVYRFSKNFSSSDAGTYYCAVATCEQTASFECIALVIAIVCLVISMIGNIVFICCLTSRACKESVTSQARYDAFSQPGHDITEGGHDLNYSALHFTRRKSTRGIKKKEFKTEERIQAARNVFYVTMNISLLYVLSSLIITRARVQTVLW</sequence>
<dbReference type="OrthoDB" id="8947657at2759"/>
<keyword evidence="4" id="KW-0391">Immunity</keyword>
<dbReference type="InterPro" id="IPR052051">
    <property type="entry name" value="TCR_complex_component"/>
</dbReference>
<keyword evidence="5 8" id="KW-0472">Membrane</keyword>
<dbReference type="InterPro" id="IPR007110">
    <property type="entry name" value="Ig-like_dom"/>
</dbReference>
<dbReference type="PANTHER" id="PTHR19433">
    <property type="entry name" value="T-CELL RECEPTOR ALPHA CHAIN V REGION-RELATED"/>
    <property type="match status" value="1"/>
</dbReference>
<evidence type="ECO:0000256" key="8">
    <source>
        <dbReference type="SAM" id="Phobius"/>
    </source>
</evidence>
<evidence type="ECO:0000256" key="9">
    <source>
        <dbReference type="SAM" id="SignalP"/>
    </source>
</evidence>
<dbReference type="SUPFAM" id="SSF48726">
    <property type="entry name" value="Immunoglobulin"/>
    <property type="match status" value="2"/>
</dbReference>
<proteinExistence type="predicted"/>
<feature type="transmembrane region" description="Helical" evidence="8">
    <location>
        <begin position="238"/>
        <end position="261"/>
    </location>
</feature>
<evidence type="ECO:0000256" key="1">
    <source>
        <dbReference type="ARBA" id="ARBA00004236"/>
    </source>
</evidence>
<name>A0A6J2QHX1_COTGO</name>
<evidence type="ECO:0000313" key="12">
    <source>
        <dbReference type="RefSeq" id="XP_029297569.1"/>
    </source>
</evidence>
<dbReference type="CDD" id="cd00099">
    <property type="entry name" value="IgV"/>
    <property type="match status" value="1"/>
</dbReference>
<dbReference type="GO" id="GO:0005886">
    <property type="term" value="C:plasma membrane"/>
    <property type="evidence" value="ECO:0007669"/>
    <property type="project" value="UniProtKB-SubCell"/>
</dbReference>
<dbReference type="GO" id="GO:0002376">
    <property type="term" value="P:immune system process"/>
    <property type="evidence" value="ECO:0007669"/>
    <property type="project" value="UniProtKB-KW"/>
</dbReference>
<gene>
    <name evidence="12" type="primary">LOC115014685</name>
</gene>
<dbReference type="KEGG" id="cgob:115014685"/>
<protein>
    <submittedName>
        <fullName evidence="12">Uncharacterized protein LOC115014685 isoform X1</fullName>
    </submittedName>
</protein>
<dbReference type="InterPro" id="IPR013106">
    <property type="entry name" value="Ig_V-set"/>
</dbReference>
<organism evidence="11 12">
    <name type="scientific">Cottoperca gobio</name>
    <name type="common">Frogmouth</name>
    <name type="synonym">Aphritis gobio</name>
    <dbReference type="NCBI Taxonomy" id="56716"/>
    <lineage>
        <taxon>Eukaryota</taxon>
        <taxon>Metazoa</taxon>
        <taxon>Chordata</taxon>
        <taxon>Craniata</taxon>
        <taxon>Vertebrata</taxon>
        <taxon>Euteleostomi</taxon>
        <taxon>Actinopterygii</taxon>
        <taxon>Neopterygii</taxon>
        <taxon>Teleostei</taxon>
        <taxon>Neoteleostei</taxon>
        <taxon>Acanthomorphata</taxon>
        <taxon>Eupercaria</taxon>
        <taxon>Perciformes</taxon>
        <taxon>Notothenioidei</taxon>
        <taxon>Bovichtidae</taxon>
        <taxon>Cottoperca</taxon>
    </lineage>
</organism>
<keyword evidence="2" id="KW-1003">Cell membrane</keyword>
<comment type="subcellular location">
    <subcellularLocation>
        <location evidence="1">Cell membrane</location>
    </subcellularLocation>
</comment>
<dbReference type="SMART" id="SM00409">
    <property type="entry name" value="IG"/>
    <property type="match status" value="2"/>
</dbReference>
<keyword evidence="6" id="KW-1015">Disulfide bond</keyword>
<dbReference type="InterPro" id="IPR036179">
    <property type="entry name" value="Ig-like_dom_sf"/>
</dbReference>
<evidence type="ECO:0000256" key="4">
    <source>
        <dbReference type="ARBA" id="ARBA00022859"/>
    </source>
</evidence>
<evidence type="ECO:0000256" key="3">
    <source>
        <dbReference type="ARBA" id="ARBA00022729"/>
    </source>
</evidence>
<dbReference type="Proteomes" id="UP000504630">
    <property type="component" value="Chromosome 10"/>
</dbReference>
<dbReference type="GO" id="GO:0009617">
    <property type="term" value="P:response to bacterium"/>
    <property type="evidence" value="ECO:0007669"/>
    <property type="project" value="TreeGrafter"/>
</dbReference>
<feature type="transmembrane region" description="Helical" evidence="8">
    <location>
        <begin position="325"/>
        <end position="344"/>
    </location>
</feature>
<dbReference type="AlphaFoldDB" id="A0A6J2QHX1"/>
<dbReference type="Pfam" id="PF07686">
    <property type="entry name" value="V-set"/>
    <property type="match status" value="1"/>
</dbReference>
<evidence type="ECO:0000313" key="11">
    <source>
        <dbReference type="Proteomes" id="UP000504630"/>
    </source>
</evidence>
<dbReference type="GeneID" id="115014685"/>